<feature type="domain" description="Tubulin-like CetZ C-terminal" evidence="4">
    <location>
        <begin position="105"/>
        <end position="277"/>
    </location>
</feature>
<dbReference type="GO" id="GO:0003924">
    <property type="term" value="F:GTPase activity"/>
    <property type="evidence" value="ECO:0007669"/>
    <property type="project" value="InterPro"/>
</dbReference>
<keyword evidence="1" id="KW-0547">Nucleotide-binding</keyword>
<dbReference type="SUPFAM" id="SSF52490">
    <property type="entry name" value="Tubulin nucleotide-binding domain-like"/>
    <property type="match status" value="1"/>
</dbReference>
<evidence type="ECO:0000256" key="1">
    <source>
        <dbReference type="ARBA" id="ARBA00022741"/>
    </source>
</evidence>
<dbReference type="GO" id="GO:0005525">
    <property type="term" value="F:GTP binding"/>
    <property type="evidence" value="ECO:0007669"/>
    <property type="project" value="UniProtKB-KW"/>
</dbReference>
<feature type="domain" description="Tubulin/FtsZ GTPase" evidence="3">
    <location>
        <begin position="35"/>
        <end position="99"/>
    </location>
</feature>
<proteinExistence type="predicted"/>
<gene>
    <name evidence="5" type="ORF">S01H4_19086</name>
</gene>
<dbReference type="InterPro" id="IPR017975">
    <property type="entry name" value="Tubulin_CS"/>
</dbReference>
<dbReference type="PANTHER" id="PTHR30314">
    <property type="entry name" value="CELL DIVISION PROTEIN FTSZ-RELATED"/>
    <property type="match status" value="1"/>
</dbReference>
<comment type="caution">
    <text evidence="5">The sequence shown here is derived from an EMBL/GenBank/DDBJ whole genome shotgun (WGS) entry which is preliminary data.</text>
</comment>
<dbReference type="GO" id="GO:0007017">
    <property type="term" value="P:microtubule-based process"/>
    <property type="evidence" value="ECO:0007669"/>
    <property type="project" value="InterPro"/>
</dbReference>
<dbReference type="InterPro" id="IPR037103">
    <property type="entry name" value="Tubulin/FtsZ-like_C"/>
</dbReference>
<dbReference type="InterPro" id="IPR045061">
    <property type="entry name" value="FtsZ/CetZ"/>
</dbReference>
<keyword evidence="2" id="KW-0342">GTP-binding</keyword>
<name>X0YFC0_9ZZZZ</name>
<dbReference type="Gene3D" id="3.40.50.1440">
    <property type="entry name" value="Tubulin/FtsZ, GTPase domain"/>
    <property type="match status" value="1"/>
</dbReference>
<dbReference type="AlphaFoldDB" id="X0YFC0"/>
<dbReference type="Pfam" id="PF00091">
    <property type="entry name" value="Tubulin"/>
    <property type="match status" value="1"/>
</dbReference>
<organism evidence="5">
    <name type="scientific">marine sediment metagenome</name>
    <dbReference type="NCBI Taxonomy" id="412755"/>
    <lineage>
        <taxon>unclassified sequences</taxon>
        <taxon>metagenomes</taxon>
        <taxon>ecological metagenomes</taxon>
    </lineage>
</organism>
<dbReference type="Pfam" id="PF21011">
    <property type="entry name" value="CetZ_C"/>
    <property type="match status" value="1"/>
</dbReference>
<dbReference type="InterPro" id="IPR003008">
    <property type="entry name" value="Tubulin_FtsZ_GTPase"/>
</dbReference>
<sequence>VYVFGSGGKFIYWPDAVGLKGTIQGGEVINHLGMLGGGTGSGSAPALAEELADTYELPVHVIGVLPSKAEGKLMEANAARTINELKKVTDGIILFDNELWSTDGVSLKKSYQMMNYELARAFPFLLQAGETTGKKVGIKVVDASDIMATLDGFSVLGWSEVRAPRKFLSIFRKKTSIDRLEITTRCEMAIINASARTTAQCDMKNVKNVLSLLVGPSEELPRSGIERSKQWITKAMPNARLRAGDLPIRWTGKLARKGVMGILMLSGIRNLPRIKKLGN</sequence>
<dbReference type="GO" id="GO:0051301">
    <property type="term" value="P:cell division"/>
    <property type="evidence" value="ECO:0007669"/>
    <property type="project" value="TreeGrafter"/>
</dbReference>
<dbReference type="GO" id="GO:0005737">
    <property type="term" value="C:cytoplasm"/>
    <property type="evidence" value="ECO:0007669"/>
    <property type="project" value="TreeGrafter"/>
</dbReference>
<feature type="non-terminal residue" evidence="5">
    <location>
        <position position="1"/>
    </location>
</feature>
<dbReference type="GO" id="GO:0032153">
    <property type="term" value="C:cell division site"/>
    <property type="evidence" value="ECO:0007669"/>
    <property type="project" value="TreeGrafter"/>
</dbReference>
<dbReference type="PROSITE" id="PS00227">
    <property type="entry name" value="TUBULIN"/>
    <property type="match status" value="1"/>
</dbReference>
<evidence type="ECO:0000313" key="5">
    <source>
        <dbReference type="EMBL" id="GAG54535.1"/>
    </source>
</evidence>
<evidence type="ECO:0000259" key="3">
    <source>
        <dbReference type="Pfam" id="PF00091"/>
    </source>
</evidence>
<dbReference type="PANTHER" id="PTHR30314:SF10">
    <property type="entry name" value="TUBULIN-LIKE PROTEIN CETZ"/>
    <property type="match status" value="1"/>
</dbReference>
<evidence type="ECO:0000259" key="4">
    <source>
        <dbReference type="Pfam" id="PF21011"/>
    </source>
</evidence>
<dbReference type="EMBL" id="BART01008492">
    <property type="protein sequence ID" value="GAG54535.1"/>
    <property type="molecule type" value="Genomic_DNA"/>
</dbReference>
<dbReference type="Gene3D" id="3.30.1330.20">
    <property type="entry name" value="Tubulin/FtsZ, C-terminal domain"/>
    <property type="match status" value="1"/>
</dbReference>
<dbReference type="InterPro" id="IPR048737">
    <property type="entry name" value="CetZ_C"/>
</dbReference>
<dbReference type="InterPro" id="IPR036525">
    <property type="entry name" value="Tubulin/FtsZ_GTPase_sf"/>
</dbReference>
<accession>X0YFC0</accession>
<evidence type="ECO:0000256" key="2">
    <source>
        <dbReference type="ARBA" id="ARBA00023134"/>
    </source>
</evidence>
<reference evidence="5" key="1">
    <citation type="journal article" date="2014" name="Front. Microbiol.">
        <title>High frequency of phylogenetically diverse reductive dehalogenase-homologous genes in deep subseafloor sedimentary metagenomes.</title>
        <authorList>
            <person name="Kawai M."/>
            <person name="Futagami T."/>
            <person name="Toyoda A."/>
            <person name="Takaki Y."/>
            <person name="Nishi S."/>
            <person name="Hori S."/>
            <person name="Arai W."/>
            <person name="Tsubouchi T."/>
            <person name="Morono Y."/>
            <person name="Uchiyama I."/>
            <person name="Ito T."/>
            <person name="Fujiyama A."/>
            <person name="Inagaki F."/>
            <person name="Takami H."/>
        </authorList>
    </citation>
    <scope>NUCLEOTIDE SEQUENCE</scope>
    <source>
        <strain evidence="5">Expedition CK06-06</strain>
    </source>
</reference>
<dbReference type="GO" id="GO:0005874">
    <property type="term" value="C:microtubule"/>
    <property type="evidence" value="ECO:0007669"/>
    <property type="project" value="InterPro"/>
</dbReference>
<protein>
    <submittedName>
        <fullName evidence="5">Uncharacterized protein</fullName>
    </submittedName>
</protein>